<organism evidence="3 4">
    <name type="scientific">Fertoeibacter niger</name>
    <dbReference type="NCBI Taxonomy" id="2656921"/>
    <lineage>
        <taxon>Bacteria</taxon>
        <taxon>Pseudomonadati</taxon>
        <taxon>Pseudomonadota</taxon>
        <taxon>Alphaproteobacteria</taxon>
        <taxon>Rhodobacterales</taxon>
        <taxon>Paracoccaceae</taxon>
        <taxon>Fertoeibacter</taxon>
    </lineage>
</organism>
<dbReference type="InterPro" id="IPR011600">
    <property type="entry name" value="Pept_C14_caspase"/>
</dbReference>
<dbReference type="GO" id="GO:0006508">
    <property type="term" value="P:proteolysis"/>
    <property type="evidence" value="ECO:0007669"/>
    <property type="project" value="InterPro"/>
</dbReference>
<feature type="signal peptide" evidence="1">
    <location>
        <begin position="1"/>
        <end position="20"/>
    </location>
</feature>
<dbReference type="InterPro" id="IPR013783">
    <property type="entry name" value="Ig-like_fold"/>
</dbReference>
<dbReference type="InterPro" id="IPR029030">
    <property type="entry name" value="Caspase-like_dom_sf"/>
</dbReference>
<dbReference type="Proteomes" id="UP000484076">
    <property type="component" value="Unassembled WGS sequence"/>
</dbReference>
<keyword evidence="4" id="KW-1185">Reference proteome</keyword>
<evidence type="ECO:0000313" key="4">
    <source>
        <dbReference type="Proteomes" id="UP000484076"/>
    </source>
</evidence>
<dbReference type="Pfam" id="PF09136">
    <property type="entry name" value="Glucodextran_B"/>
    <property type="match status" value="1"/>
</dbReference>
<comment type="caution">
    <text evidence="3">The sequence shown here is derived from an EMBL/GenBank/DDBJ whole genome shotgun (WGS) entry which is preliminary data.</text>
</comment>
<dbReference type="RefSeq" id="WP_174540054.1">
    <property type="nucleotide sequence ID" value="NZ_WHUT02000018.1"/>
</dbReference>
<dbReference type="AlphaFoldDB" id="A0A8X8GYI2"/>
<sequence length="744" mass="77968">MLKLLCLCLGLAAATGAAIAGVTEDAGAAEPADLVGDAAEPAGVAGDADLADMDELFTLYEQLLAAQFVGLETPVLAGPDTPPPCAPGRAGVTRGLLVAADQWTGHEPSWLQGPVNDVAFLRNAMVARGAASENLHMLLGDDATRAGFDAAAAQLLAAAGCGDSVMLHISGWAFGAEIIAPSLGDGGPFDSDEIAPTLAELAARSLEGNRFDRLAAAGPFVILNQSAPGVADVLSPAALSDYITALRNRGADVTVILDTSDAEALRLEDRQAQVDPARLWRETVRAGSTAPVAPPAMLSAGAGAMTVYYGTGIGELTVEMLLPRGAPDRRYYGVFSFRLATALLQAERTSPPALSRMIATLEADGQVDRQWTHVFSTTDPERDLIAESRPPASQQKGSIRIIDPAPTRAAARMDMPRVTLRGQVQAAAETMIVTVNGQTALSAPDGSFSHDIDLQAGVNRIDVLAMTRDNQPLTHSFELYFEGDMAALRGTGTRYALLIANQDYPEGSGLAPLETPIGDAEALAALLTADYGFVTEAVTPEGEALPLFLRNAGRIEIETALYQISRIAGAQDTVLIFYAGHGIYEQATQGAFWLPVDARAGLPFSYLPAAAITDAILRIEAGSVLVISDSCYSGALLRGEAVAEAVEGDRLRALQRLAAKRSRIVIASGGNEPVLDGGGGGHSVFARALLTGLAEMEDEAFSARELFDRYLLPLVVGQAAQEPQYRPIDRAGHEGGDVVLARVE</sequence>
<proteinExistence type="predicted"/>
<dbReference type="SUPFAM" id="SSF52129">
    <property type="entry name" value="Caspase-like"/>
    <property type="match status" value="1"/>
</dbReference>
<evidence type="ECO:0000259" key="2">
    <source>
        <dbReference type="Pfam" id="PF00656"/>
    </source>
</evidence>
<gene>
    <name evidence="3" type="ORF">GEU84_019870</name>
</gene>
<feature type="chain" id="PRO_5036497102" evidence="1">
    <location>
        <begin position="21"/>
        <end position="744"/>
    </location>
</feature>
<dbReference type="Pfam" id="PF00656">
    <property type="entry name" value="Peptidase_C14"/>
    <property type="match status" value="1"/>
</dbReference>
<protein>
    <submittedName>
        <fullName evidence="3">Caspase family protein</fullName>
    </submittedName>
</protein>
<evidence type="ECO:0000313" key="3">
    <source>
        <dbReference type="EMBL" id="NUB46653.1"/>
    </source>
</evidence>
<evidence type="ECO:0000256" key="1">
    <source>
        <dbReference type="SAM" id="SignalP"/>
    </source>
</evidence>
<dbReference type="Gene3D" id="3.40.50.1460">
    <property type="match status" value="2"/>
</dbReference>
<keyword evidence="1" id="KW-0732">Signal</keyword>
<feature type="domain" description="Peptidase C14 caspase" evidence="2">
    <location>
        <begin position="493"/>
        <end position="710"/>
    </location>
</feature>
<accession>A0A8X8GYI2</accession>
<dbReference type="GO" id="GO:0004197">
    <property type="term" value="F:cysteine-type endopeptidase activity"/>
    <property type="evidence" value="ECO:0007669"/>
    <property type="project" value="InterPro"/>
</dbReference>
<name>A0A8X8GYI2_9RHOB</name>
<dbReference type="Gene3D" id="2.60.40.10">
    <property type="entry name" value="Immunoglobulins"/>
    <property type="match status" value="1"/>
</dbReference>
<dbReference type="EMBL" id="WHUT02000018">
    <property type="protein sequence ID" value="NUB46653.1"/>
    <property type="molecule type" value="Genomic_DNA"/>
</dbReference>
<reference evidence="3" key="1">
    <citation type="submission" date="2020-05" db="EMBL/GenBank/DDBJ databases">
        <title>Fertoebacter nigrum gen. nov., sp. nov., a new member of the family Rhodobacteraceae.</title>
        <authorList>
            <person name="Szuroczki S."/>
            <person name="Abbaszade G."/>
            <person name="Buni D."/>
            <person name="Schumann P."/>
            <person name="Toth E."/>
        </authorList>
    </citation>
    <scope>NUCLEOTIDE SEQUENCE</scope>
    <source>
        <strain evidence="3">RG-N-1a</strain>
    </source>
</reference>